<accession>A0AAP0JQB3</accession>
<reference evidence="3 4" key="1">
    <citation type="submission" date="2024-01" db="EMBL/GenBank/DDBJ databases">
        <title>Genome assemblies of Stephania.</title>
        <authorList>
            <person name="Yang L."/>
        </authorList>
    </citation>
    <scope>NUCLEOTIDE SEQUENCE [LARGE SCALE GENOMIC DNA]</scope>
    <source>
        <strain evidence="3">QJT</strain>
        <tissue evidence="3">Leaf</tissue>
    </source>
</reference>
<comment type="caution">
    <text evidence="3">The sequence shown here is derived from an EMBL/GenBank/DDBJ whole genome shotgun (WGS) entry which is preliminary data.</text>
</comment>
<keyword evidence="2" id="KW-0143">Chaperone</keyword>
<evidence type="ECO:0000313" key="3">
    <source>
        <dbReference type="EMBL" id="KAK9138231.1"/>
    </source>
</evidence>
<keyword evidence="4" id="KW-1185">Reference proteome</keyword>
<dbReference type="AlphaFoldDB" id="A0AAP0JQB3"/>
<gene>
    <name evidence="3" type="ORF">Sjap_008825</name>
</gene>
<organism evidence="3 4">
    <name type="scientific">Stephania japonica</name>
    <dbReference type="NCBI Taxonomy" id="461633"/>
    <lineage>
        <taxon>Eukaryota</taxon>
        <taxon>Viridiplantae</taxon>
        <taxon>Streptophyta</taxon>
        <taxon>Embryophyta</taxon>
        <taxon>Tracheophyta</taxon>
        <taxon>Spermatophyta</taxon>
        <taxon>Magnoliopsida</taxon>
        <taxon>Ranunculales</taxon>
        <taxon>Menispermaceae</taxon>
        <taxon>Menispermoideae</taxon>
        <taxon>Cissampelideae</taxon>
        <taxon>Stephania</taxon>
    </lineage>
</organism>
<dbReference type="GO" id="GO:0005634">
    <property type="term" value="C:nucleus"/>
    <property type="evidence" value="ECO:0007669"/>
    <property type="project" value="InterPro"/>
</dbReference>
<protein>
    <submittedName>
        <fullName evidence="3">Uncharacterized protein</fullName>
    </submittedName>
</protein>
<dbReference type="Gene3D" id="3.30.1120.90">
    <property type="entry name" value="Nucleosome assembly protein"/>
    <property type="match status" value="1"/>
</dbReference>
<dbReference type="Proteomes" id="UP001417504">
    <property type="component" value="Unassembled WGS sequence"/>
</dbReference>
<sequence length="220" mass="24604">MATATSEGDSVTLSSLLDGSELKLGFPNLMLGNVWFASKTGGTRLKETLKGEVLLSQFLSHPALGDLLNDEDQKIFKFLSSLEVEDFKDVKSGYSITFDLANGVNHDKKGSKRPFSDESFLSWFSETQQKDLAEGFHDEDLVRLKLFQNSYTLTLLVLSLPQTCSYWGLSAILVWEVVSANLYSEISRFGRRIAWFSETQQKDLAEGFHDEVASYAAISF</sequence>
<dbReference type="InterPro" id="IPR002164">
    <property type="entry name" value="NAP_family"/>
</dbReference>
<dbReference type="PANTHER" id="PTHR11875">
    <property type="entry name" value="TESTIS-SPECIFIC Y-ENCODED PROTEIN"/>
    <property type="match status" value="1"/>
</dbReference>
<evidence type="ECO:0000313" key="4">
    <source>
        <dbReference type="Proteomes" id="UP001417504"/>
    </source>
</evidence>
<dbReference type="EMBL" id="JBBNAE010000003">
    <property type="protein sequence ID" value="KAK9138231.1"/>
    <property type="molecule type" value="Genomic_DNA"/>
</dbReference>
<dbReference type="GO" id="GO:0006334">
    <property type="term" value="P:nucleosome assembly"/>
    <property type="evidence" value="ECO:0007669"/>
    <property type="project" value="InterPro"/>
</dbReference>
<comment type="similarity">
    <text evidence="1">Belongs to the nucleosome assembly protein (NAP) family.</text>
</comment>
<dbReference type="InterPro" id="IPR037231">
    <property type="entry name" value="NAP-like_sf"/>
</dbReference>
<dbReference type="SUPFAM" id="SSF143113">
    <property type="entry name" value="NAP-like"/>
    <property type="match status" value="1"/>
</dbReference>
<evidence type="ECO:0000256" key="1">
    <source>
        <dbReference type="ARBA" id="ARBA00009947"/>
    </source>
</evidence>
<name>A0AAP0JQB3_9MAGN</name>
<dbReference type="GO" id="GO:0042393">
    <property type="term" value="F:histone binding"/>
    <property type="evidence" value="ECO:0007669"/>
    <property type="project" value="UniProtKB-ARBA"/>
</dbReference>
<proteinExistence type="inferred from homology"/>
<dbReference type="GO" id="GO:0000724">
    <property type="term" value="P:double-strand break repair via homologous recombination"/>
    <property type="evidence" value="ECO:0007669"/>
    <property type="project" value="UniProtKB-ARBA"/>
</dbReference>
<evidence type="ECO:0000256" key="2">
    <source>
        <dbReference type="ARBA" id="ARBA00023186"/>
    </source>
</evidence>